<evidence type="ECO:0000313" key="3">
    <source>
        <dbReference type="Proteomes" id="UP000309215"/>
    </source>
</evidence>
<dbReference type="RefSeq" id="WP_136930335.1">
    <property type="nucleotide sequence ID" value="NZ_SSMQ01000017.1"/>
</dbReference>
<keyword evidence="3" id="KW-1185">Reference proteome</keyword>
<accession>A0A4U1JBL0</accession>
<reference evidence="2 3" key="1">
    <citation type="submission" date="2019-04" db="EMBL/GenBank/DDBJ databases">
        <authorList>
            <person name="Li Y."/>
            <person name="Wang J."/>
        </authorList>
    </citation>
    <scope>NUCLEOTIDE SEQUENCE [LARGE SCALE GENOMIC DNA]</scope>
    <source>
        <strain evidence="2 3">DSM 14668</strain>
    </source>
</reference>
<dbReference type="AlphaFoldDB" id="A0A4U1JBL0"/>
<dbReference type="OrthoDB" id="9855262at2"/>
<dbReference type="EMBL" id="SSMQ01000017">
    <property type="protein sequence ID" value="TKD07419.1"/>
    <property type="molecule type" value="Genomic_DNA"/>
</dbReference>
<gene>
    <name evidence="2" type="ORF">E8A74_18425</name>
</gene>
<organism evidence="2 3">
    <name type="scientific">Polyangium fumosum</name>
    <dbReference type="NCBI Taxonomy" id="889272"/>
    <lineage>
        <taxon>Bacteria</taxon>
        <taxon>Pseudomonadati</taxon>
        <taxon>Myxococcota</taxon>
        <taxon>Polyangia</taxon>
        <taxon>Polyangiales</taxon>
        <taxon>Polyangiaceae</taxon>
        <taxon>Polyangium</taxon>
    </lineage>
</organism>
<feature type="compositionally biased region" description="Pro residues" evidence="1">
    <location>
        <begin position="177"/>
        <end position="188"/>
    </location>
</feature>
<evidence type="ECO:0000313" key="2">
    <source>
        <dbReference type="EMBL" id="TKD07419.1"/>
    </source>
</evidence>
<comment type="caution">
    <text evidence="2">The sequence shown here is derived from an EMBL/GenBank/DDBJ whole genome shotgun (WGS) entry which is preliminary data.</text>
</comment>
<name>A0A4U1JBL0_9BACT</name>
<dbReference type="PROSITE" id="PS51257">
    <property type="entry name" value="PROKAR_LIPOPROTEIN"/>
    <property type="match status" value="1"/>
</dbReference>
<protein>
    <submittedName>
        <fullName evidence="2">Uncharacterized protein</fullName>
    </submittedName>
</protein>
<evidence type="ECO:0000256" key="1">
    <source>
        <dbReference type="SAM" id="MobiDB-lite"/>
    </source>
</evidence>
<sequence>MASRWVTGCFVITCLGAFGVGCVDPGREDRALAEIDAVRRESAAREAQLRVLEERQAAFTQQMAMVMAMAQASYGRDARRDRDDERDGRIAEMSARLARVEGMVSRIHENEVPAEVDIAAARRAAEQGSAEERAAAVRKVQALLDSGQVKVTVRGGKVQLSLLRPIDGKDPYTGKAAPPPKPATPPPQMDADMLQWR</sequence>
<dbReference type="Proteomes" id="UP000309215">
    <property type="component" value="Unassembled WGS sequence"/>
</dbReference>
<feature type="region of interest" description="Disordered" evidence="1">
    <location>
        <begin position="162"/>
        <end position="197"/>
    </location>
</feature>
<proteinExistence type="predicted"/>